<dbReference type="OrthoDB" id="8250698at2759"/>
<dbReference type="InterPro" id="IPR004119">
    <property type="entry name" value="EcKL"/>
</dbReference>
<keyword evidence="3" id="KW-1185">Reference proteome</keyword>
<dbReference type="SUPFAM" id="SSF56112">
    <property type="entry name" value="Protein kinase-like (PK-like)"/>
    <property type="match status" value="1"/>
</dbReference>
<dbReference type="EMBL" id="OV651817">
    <property type="protein sequence ID" value="CAH1111221.1"/>
    <property type="molecule type" value="Genomic_DNA"/>
</dbReference>
<organism evidence="2 3">
    <name type="scientific">Psylliodes chrysocephalus</name>
    <dbReference type="NCBI Taxonomy" id="3402493"/>
    <lineage>
        <taxon>Eukaryota</taxon>
        <taxon>Metazoa</taxon>
        <taxon>Ecdysozoa</taxon>
        <taxon>Arthropoda</taxon>
        <taxon>Hexapoda</taxon>
        <taxon>Insecta</taxon>
        <taxon>Pterygota</taxon>
        <taxon>Neoptera</taxon>
        <taxon>Endopterygota</taxon>
        <taxon>Coleoptera</taxon>
        <taxon>Polyphaga</taxon>
        <taxon>Cucujiformia</taxon>
        <taxon>Chrysomeloidea</taxon>
        <taxon>Chrysomelidae</taxon>
        <taxon>Galerucinae</taxon>
        <taxon>Alticini</taxon>
        <taxon>Psylliodes</taxon>
    </lineage>
</organism>
<proteinExistence type="predicted"/>
<name>A0A9P0D7E0_9CUCU</name>
<evidence type="ECO:0000313" key="3">
    <source>
        <dbReference type="Proteomes" id="UP001153636"/>
    </source>
</evidence>
<evidence type="ECO:0000313" key="2">
    <source>
        <dbReference type="EMBL" id="CAH1111221.1"/>
    </source>
</evidence>
<dbReference type="PANTHER" id="PTHR11012">
    <property type="entry name" value="PROTEIN KINASE-LIKE DOMAIN-CONTAINING"/>
    <property type="match status" value="1"/>
</dbReference>
<reference evidence="2" key="1">
    <citation type="submission" date="2022-01" db="EMBL/GenBank/DDBJ databases">
        <authorList>
            <person name="King R."/>
        </authorList>
    </citation>
    <scope>NUCLEOTIDE SEQUENCE</scope>
</reference>
<evidence type="ECO:0000259" key="1">
    <source>
        <dbReference type="SMART" id="SM00587"/>
    </source>
</evidence>
<sequence>MQTHEIVSWIRKSLQADDYIDFRVELEGKNSATEGYTSDMVYAKITLAGADRKHKQLNLAIKFGKKTLRQLPMIKEVYMKEIYFYDKVMKVLEDFQNEKGIAEKFFGVPYCYKTYVDDKIEIIILENLSKRGYELHRRDLTMNLQHYKIVFKNLAKFHALSLALRNKNEELFNEIAKHFPINDNILTSCKELFDKKIAFAIENLRESHRDDLADKLEKLLAPGITNKIRETVHASVDPVVIAHFDGHCNNFMFKYEKADKETPIEVAILDWQAVKIHSPAIDLSYFFYSVGSKKELSEQKYLLKFYHDQCSSFLTKLGCNADDVFPFSTLMDHWKKYSFYGFIYACCYMDFNYFDDDDAPNLDDLADGNNIADVLSKTISIKNLDLYRKRLIAIVEHYFDDRFE</sequence>
<feature type="domain" description="CHK kinase-like" evidence="1">
    <location>
        <begin position="123"/>
        <end position="316"/>
    </location>
</feature>
<dbReference type="PANTHER" id="PTHR11012:SF30">
    <property type="entry name" value="PROTEIN KINASE-LIKE DOMAIN-CONTAINING"/>
    <property type="match status" value="1"/>
</dbReference>
<gene>
    <name evidence="2" type="ORF">PSYICH_LOCUS10927</name>
</gene>
<dbReference type="Gene3D" id="3.90.1200.10">
    <property type="match status" value="1"/>
</dbReference>
<protein>
    <recommendedName>
        <fullName evidence="1">CHK kinase-like domain-containing protein</fullName>
    </recommendedName>
</protein>
<dbReference type="Pfam" id="PF02958">
    <property type="entry name" value="EcKL"/>
    <property type="match status" value="1"/>
</dbReference>
<dbReference type="AlphaFoldDB" id="A0A9P0D7E0"/>
<accession>A0A9P0D7E0</accession>
<dbReference type="Proteomes" id="UP001153636">
    <property type="component" value="Chromosome 5"/>
</dbReference>
<dbReference type="InterPro" id="IPR011009">
    <property type="entry name" value="Kinase-like_dom_sf"/>
</dbReference>
<dbReference type="InterPro" id="IPR015897">
    <property type="entry name" value="CHK_kinase-like"/>
</dbReference>
<dbReference type="SMART" id="SM00587">
    <property type="entry name" value="CHK"/>
    <property type="match status" value="1"/>
</dbReference>